<dbReference type="Proteomes" id="UP000295416">
    <property type="component" value="Unassembled WGS sequence"/>
</dbReference>
<dbReference type="RefSeq" id="WP_165887048.1">
    <property type="nucleotide sequence ID" value="NZ_SLXK01000078.1"/>
</dbReference>
<dbReference type="AlphaFoldDB" id="A0A4R2N8X9"/>
<dbReference type="EMBL" id="SLXK01000078">
    <property type="protein sequence ID" value="TCP17442.1"/>
    <property type="molecule type" value="Genomic_DNA"/>
</dbReference>
<proteinExistence type="predicted"/>
<name>A0A4R2N8X9_9BACL</name>
<accession>A0A4R2N8X9</accession>
<comment type="caution">
    <text evidence="1">The sequence shown here is derived from an EMBL/GenBank/DDBJ whole genome shotgun (WGS) entry which is preliminary data.</text>
</comment>
<keyword evidence="2" id="KW-1185">Reference proteome</keyword>
<protein>
    <submittedName>
        <fullName evidence="1">Uncharacterized protein</fullName>
    </submittedName>
</protein>
<sequence length="56" mass="6461">MEASFIKKALQEVGIDVPEKDIPYIQILVKKVSPVAPRLDPRLLKDVDPIKLYSWR</sequence>
<gene>
    <name evidence="1" type="ORF">EV207_1785</name>
</gene>
<reference evidence="1 2" key="1">
    <citation type="submission" date="2019-03" db="EMBL/GenBank/DDBJ databases">
        <title>Genomic Encyclopedia of Type Strains, Phase IV (KMG-IV): sequencing the most valuable type-strain genomes for metagenomic binning, comparative biology and taxonomic classification.</title>
        <authorList>
            <person name="Goeker M."/>
        </authorList>
    </citation>
    <scope>NUCLEOTIDE SEQUENCE [LARGE SCALE GENOMIC DNA]</scope>
    <source>
        <strain evidence="1 2">DSM 19377</strain>
    </source>
</reference>
<evidence type="ECO:0000313" key="1">
    <source>
        <dbReference type="EMBL" id="TCP17442.1"/>
    </source>
</evidence>
<organism evidence="1 2">
    <name type="scientific">Scopulibacillus darangshiensis</name>
    <dbReference type="NCBI Taxonomy" id="442528"/>
    <lineage>
        <taxon>Bacteria</taxon>
        <taxon>Bacillati</taxon>
        <taxon>Bacillota</taxon>
        <taxon>Bacilli</taxon>
        <taxon>Bacillales</taxon>
        <taxon>Sporolactobacillaceae</taxon>
        <taxon>Scopulibacillus</taxon>
    </lineage>
</organism>
<evidence type="ECO:0000313" key="2">
    <source>
        <dbReference type="Proteomes" id="UP000295416"/>
    </source>
</evidence>